<organism evidence="2 3">
    <name type="scientific">Variovorax guangxiensis</name>
    <dbReference type="NCBI Taxonomy" id="1775474"/>
    <lineage>
        <taxon>Bacteria</taxon>
        <taxon>Pseudomonadati</taxon>
        <taxon>Pseudomonadota</taxon>
        <taxon>Betaproteobacteria</taxon>
        <taxon>Burkholderiales</taxon>
        <taxon>Comamonadaceae</taxon>
        <taxon>Variovorax</taxon>
    </lineage>
</organism>
<evidence type="ECO:0000313" key="3">
    <source>
        <dbReference type="Proteomes" id="UP000319212"/>
    </source>
</evidence>
<dbReference type="AlphaFoldDB" id="A0A502E281"/>
<keyword evidence="1" id="KW-0732">Signal</keyword>
<dbReference type="Pfam" id="PF12266">
    <property type="entry name" value="DUF3613"/>
    <property type="match status" value="1"/>
</dbReference>
<evidence type="ECO:0000256" key="1">
    <source>
        <dbReference type="SAM" id="SignalP"/>
    </source>
</evidence>
<proteinExistence type="predicted"/>
<sequence>MSHRHLTPQGTAAFFASTVASALALLLLSTTQDAQAQAQTTSEPEQALAARRVPVGDATQGLLALQREGSAASATPRPIAGDVAQLSYQRYLDSFDGAKHPIPAQFGTTVKASGSAGSR</sequence>
<name>A0A502E281_9BURK</name>
<dbReference type="Proteomes" id="UP000319212">
    <property type="component" value="Unassembled WGS sequence"/>
</dbReference>
<feature type="signal peptide" evidence="1">
    <location>
        <begin position="1"/>
        <end position="36"/>
    </location>
</feature>
<comment type="caution">
    <text evidence="2">The sequence shown here is derived from an EMBL/GenBank/DDBJ whole genome shotgun (WGS) entry which is preliminary data.</text>
</comment>
<dbReference type="OrthoDB" id="8797260at2"/>
<gene>
    <name evidence="2" type="ORF">EAH82_03825</name>
</gene>
<evidence type="ECO:0000313" key="2">
    <source>
        <dbReference type="EMBL" id="TPG30611.1"/>
    </source>
</evidence>
<protein>
    <submittedName>
        <fullName evidence="2">DUF3613 domain-containing protein</fullName>
    </submittedName>
</protein>
<reference evidence="2 3" key="1">
    <citation type="journal article" date="2019" name="Environ. Microbiol.">
        <title>Species interactions and distinct microbial communities in high Arctic permafrost affected cryosols are associated with the CH4 and CO2 gas fluxes.</title>
        <authorList>
            <person name="Altshuler I."/>
            <person name="Hamel J."/>
            <person name="Turney S."/>
            <person name="Magnuson E."/>
            <person name="Levesque R."/>
            <person name="Greer C."/>
            <person name="Whyte L.G."/>
        </authorList>
    </citation>
    <scope>NUCLEOTIDE SEQUENCE [LARGE SCALE GENOMIC DNA]</scope>
    <source>
        <strain evidence="2 3">S06.C</strain>
    </source>
</reference>
<dbReference type="RefSeq" id="WP_140838726.1">
    <property type="nucleotide sequence ID" value="NZ_RCZI01000001.1"/>
</dbReference>
<feature type="chain" id="PRO_5021449993" evidence="1">
    <location>
        <begin position="37"/>
        <end position="119"/>
    </location>
</feature>
<dbReference type="EMBL" id="RCZI01000001">
    <property type="protein sequence ID" value="TPG30611.1"/>
    <property type="molecule type" value="Genomic_DNA"/>
</dbReference>
<accession>A0A502E281</accession>
<dbReference type="InterPro" id="IPR022053">
    <property type="entry name" value="DUF3613"/>
</dbReference>